<dbReference type="AlphaFoldDB" id="A0A1E4R994"/>
<dbReference type="SUPFAM" id="SSF48208">
    <property type="entry name" value="Six-hairpin glycosidases"/>
    <property type="match status" value="1"/>
</dbReference>
<dbReference type="GO" id="GO:0004553">
    <property type="term" value="F:hydrolase activity, hydrolyzing O-glycosyl compounds"/>
    <property type="evidence" value="ECO:0007669"/>
    <property type="project" value="InterPro"/>
</dbReference>
<accession>A0A1E4R994</accession>
<dbReference type="Pfam" id="PF01270">
    <property type="entry name" value="Glyco_hydro_8"/>
    <property type="match status" value="1"/>
</dbReference>
<organism evidence="4 5">
    <name type="scientific">Lysinibacillus fusiformis</name>
    <dbReference type="NCBI Taxonomy" id="28031"/>
    <lineage>
        <taxon>Bacteria</taxon>
        <taxon>Bacillati</taxon>
        <taxon>Bacillota</taxon>
        <taxon>Bacilli</taxon>
        <taxon>Bacillales</taxon>
        <taxon>Bacillaceae</taxon>
        <taxon>Lysinibacillus</taxon>
    </lineage>
</organism>
<evidence type="ECO:0000256" key="3">
    <source>
        <dbReference type="ARBA" id="ARBA00023295"/>
    </source>
</evidence>
<dbReference type="GO" id="GO:0005975">
    <property type="term" value="P:carbohydrate metabolic process"/>
    <property type="evidence" value="ECO:0007669"/>
    <property type="project" value="InterPro"/>
</dbReference>
<dbReference type="InterPro" id="IPR008928">
    <property type="entry name" value="6-hairpin_glycosidase_sf"/>
</dbReference>
<dbReference type="EMBL" id="MECQ01000001">
    <property type="protein sequence ID" value="ODV57052.1"/>
    <property type="molecule type" value="Genomic_DNA"/>
</dbReference>
<name>A0A1E4R994_9BACI</name>
<protein>
    <recommendedName>
        <fullName evidence="6">Glycosyl hydrolase lipoprotein</fullName>
    </recommendedName>
</protein>
<dbReference type="InterPro" id="IPR002037">
    <property type="entry name" value="Glyco_hydro_8"/>
</dbReference>
<comment type="caution">
    <text evidence="4">The sequence shown here is derived from an EMBL/GenBank/DDBJ whole genome shotgun (WGS) entry which is preliminary data.</text>
</comment>
<evidence type="ECO:0000313" key="5">
    <source>
        <dbReference type="Proteomes" id="UP000094784"/>
    </source>
</evidence>
<gene>
    <name evidence="4" type="ORF">BG258_14635</name>
</gene>
<dbReference type="Proteomes" id="UP000094784">
    <property type="component" value="Unassembled WGS sequence"/>
</dbReference>
<comment type="similarity">
    <text evidence="1">Belongs to the glycosyl hydrolase 8 (cellulase D) family.</text>
</comment>
<dbReference type="Gene3D" id="1.50.10.10">
    <property type="match status" value="1"/>
</dbReference>
<keyword evidence="2" id="KW-0378">Hydrolase</keyword>
<keyword evidence="3" id="KW-0326">Glycosidase</keyword>
<dbReference type="InterPro" id="IPR012341">
    <property type="entry name" value="6hp_glycosidase-like_sf"/>
</dbReference>
<evidence type="ECO:0008006" key="6">
    <source>
        <dbReference type="Google" id="ProtNLM"/>
    </source>
</evidence>
<dbReference type="OrthoDB" id="1779554at2"/>
<reference evidence="4 5" key="1">
    <citation type="submission" date="2016-09" db="EMBL/GenBank/DDBJ databases">
        <title>Draft genome sequence of the soil isolate, Lysinibacillus fusiformis M5, a potential hypoxanthine producer.</title>
        <authorList>
            <person name="Gallegos-Monterrosa R."/>
            <person name="Maroti G."/>
            <person name="Balint B."/>
            <person name="Kovacs A.T."/>
        </authorList>
    </citation>
    <scope>NUCLEOTIDE SEQUENCE [LARGE SCALE GENOMIC DNA]</scope>
    <source>
        <strain evidence="4 5">M5</strain>
    </source>
</reference>
<evidence type="ECO:0000313" key="4">
    <source>
        <dbReference type="EMBL" id="ODV57052.1"/>
    </source>
</evidence>
<evidence type="ECO:0000256" key="2">
    <source>
        <dbReference type="ARBA" id="ARBA00022801"/>
    </source>
</evidence>
<evidence type="ECO:0000256" key="1">
    <source>
        <dbReference type="ARBA" id="ARBA00009209"/>
    </source>
</evidence>
<sequence length="355" mass="40956">MTMIKKFKWFLLIVSVVFLLICCTGKEIALQKEPATSPTEQFVIEDLMNGKGLLRTDLDTQKDVFLSESVGLWLAYLVKKDDQARFDEQVDVLKSYFLSNDFIVWRLDGTKKASVNALIDDLRIIRVLLDASEKWHDSDYEQLGKQIGDNLIQYGMNEELFVDYVDVSSHNKATALTMSYIMPSAYYEMEQHGLLSQQQVQHQLDILQNAPIAEAGFFPKYFDLTTKSYVFDEELHMIDQLYTAYHLASMDGDTMPFKNWLLNLLKRDGKLYGRYSAQTNQRTVNFESPAVYAMAARYMLTLKEQQLAQQFLEKMTALKDPSSGYVDKNTKSTHSFDNLLPLLAEREVENAYHNK</sequence>
<proteinExistence type="inferred from homology"/>